<evidence type="ECO:0000313" key="3">
    <source>
        <dbReference type="EMBL" id="KAF4971479.1"/>
    </source>
</evidence>
<feature type="domain" description="DUF4440" evidence="2">
    <location>
        <begin position="224"/>
        <end position="335"/>
    </location>
</feature>
<dbReference type="OrthoDB" id="5205629at2759"/>
<dbReference type="GO" id="GO:0004540">
    <property type="term" value="F:RNA nuclease activity"/>
    <property type="evidence" value="ECO:0007669"/>
    <property type="project" value="InterPro"/>
</dbReference>
<name>A0A8H4XES5_9HYPO</name>
<sequence length="354" mass="39170">MASVAPTVKLAVLIDADNAQPSMVSFVLAEIAKYGTAFVKRAYGDWTGPNLKGWKERLLLNSIQPIQQFAYTQGKNATDAAMVIDAMDLLYSNRFDGFCLVSSDSDFTRLASRIRESGLVVYGCGERKTPQPFVTACDKFIYIENLVPQIETPKPPSIFSSDMFPTTTAEADRRVDSRVVDWLREAVDALSDDDGWAGLAGVGYLLIRRHPDFDPLSSSEVEAITAVLHAYGAALKSRNVEETVGLYTDDGVILPPHFKPSAGKQALLETYTRIFNSIQLTIKFDIDEVVVMSPEWAFARTTAEGTKTMLQTNASEPHANQELFIMKKEGGSWKIARYAFSTMKPLVQDGIRRS</sequence>
<evidence type="ECO:0008006" key="5">
    <source>
        <dbReference type="Google" id="ProtNLM"/>
    </source>
</evidence>
<evidence type="ECO:0000259" key="2">
    <source>
        <dbReference type="Pfam" id="PF14534"/>
    </source>
</evidence>
<dbReference type="PANTHER" id="PTHR35811:SF1">
    <property type="entry name" value="HTH OST-TYPE DOMAIN-CONTAINING PROTEIN"/>
    <property type="match status" value="1"/>
</dbReference>
<dbReference type="PANTHER" id="PTHR35811">
    <property type="entry name" value="SLR1870 PROTEIN"/>
    <property type="match status" value="1"/>
</dbReference>
<accession>A0A8H4XES5</accession>
<dbReference type="Gene3D" id="3.30.420.610">
    <property type="entry name" value="LOTUS domain-like"/>
    <property type="match status" value="1"/>
</dbReference>
<dbReference type="CDD" id="cd10146">
    <property type="entry name" value="LabA_like_C"/>
    <property type="match status" value="1"/>
</dbReference>
<dbReference type="Pfam" id="PF01936">
    <property type="entry name" value="NYN"/>
    <property type="match status" value="1"/>
</dbReference>
<dbReference type="InterPro" id="IPR041966">
    <property type="entry name" value="LOTUS-like"/>
</dbReference>
<dbReference type="Proteomes" id="UP000622797">
    <property type="component" value="Unassembled WGS sequence"/>
</dbReference>
<evidence type="ECO:0000313" key="4">
    <source>
        <dbReference type="Proteomes" id="UP000622797"/>
    </source>
</evidence>
<dbReference type="Pfam" id="PF14534">
    <property type="entry name" value="DUF4440"/>
    <property type="match status" value="1"/>
</dbReference>
<dbReference type="CDD" id="cd11297">
    <property type="entry name" value="PIN_LabA-like_N_1"/>
    <property type="match status" value="1"/>
</dbReference>
<dbReference type="EMBL" id="JABEXW010000093">
    <property type="protein sequence ID" value="KAF4971479.1"/>
    <property type="molecule type" value="Genomic_DNA"/>
</dbReference>
<dbReference type="NCBIfam" id="TIGR02246">
    <property type="entry name" value="SgcJ/EcaC family oxidoreductase"/>
    <property type="match status" value="1"/>
</dbReference>
<dbReference type="InterPro" id="IPR011944">
    <property type="entry name" value="Steroid_delta5-4_isomerase"/>
</dbReference>
<proteinExistence type="predicted"/>
<reference evidence="3" key="1">
    <citation type="journal article" date="2020" name="BMC Genomics">
        <title>Correction to: Identification and distribution of gene clusters required for synthesis of sphingolipid metabolism inhibitors in diverse species of the filamentous fungus Fusarium.</title>
        <authorList>
            <person name="Kim H.S."/>
            <person name="Lohmar J.M."/>
            <person name="Busman M."/>
            <person name="Brown D.W."/>
            <person name="Naumann T.A."/>
            <person name="Divon H.H."/>
            <person name="Lysoe E."/>
            <person name="Uhlig S."/>
            <person name="Proctor R.H."/>
        </authorList>
    </citation>
    <scope>NUCLEOTIDE SEQUENCE</scope>
    <source>
        <strain evidence="3">NRRL 20472</strain>
    </source>
</reference>
<comment type="caution">
    <text evidence="3">The sequence shown here is derived from an EMBL/GenBank/DDBJ whole genome shotgun (WGS) entry which is preliminary data.</text>
</comment>
<dbReference type="Gene3D" id="3.10.450.50">
    <property type="match status" value="1"/>
</dbReference>
<evidence type="ECO:0000259" key="1">
    <source>
        <dbReference type="Pfam" id="PF01936"/>
    </source>
</evidence>
<dbReference type="CDD" id="cd00531">
    <property type="entry name" value="NTF2_like"/>
    <property type="match status" value="1"/>
</dbReference>
<dbReference type="InterPro" id="IPR021139">
    <property type="entry name" value="NYN"/>
</dbReference>
<dbReference type="SUPFAM" id="SSF54427">
    <property type="entry name" value="NTF2-like"/>
    <property type="match status" value="1"/>
</dbReference>
<dbReference type="AlphaFoldDB" id="A0A8H4XES5"/>
<protein>
    <recommendedName>
        <fullName evidence="5">HTH OST-type domain-containing protein</fullName>
    </recommendedName>
</protein>
<reference evidence="3" key="2">
    <citation type="submission" date="2020-05" db="EMBL/GenBank/DDBJ databases">
        <authorList>
            <person name="Kim H.-S."/>
            <person name="Proctor R.H."/>
            <person name="Brown D.W."/>
        </authorList>
    </citation>
    <scope>NUCLEOTIDE SEQUENCE</scope>
    <source>
        <strain evidence="3">NRRL 20472</strain>
    </source>
</reference>
<organism evidence="3 4">
    <name type="scientific">Fusarium sarcochroum</name>
    <dbReference type="NCBI Taxonomy" id="1208366"/>
    <lineage>
        <taxon>Eukaryota</taxon>
        <taxon>Fungi</taxon>
        <taxon>Dikarya</taxon>
        <taxon>Ascomycota</taxon>
        <taxon>Pezizomycotina</taxon>
        <taxon>Sordariomycetes</taxon>
        <taxon>Hypocreomycetidae</taxon>
        <taxon>Hypocreales</taxon>
        <taxon>Nectriaceae</taxon>
        <taxon>Fusarium</taxon>
        <taxon>Fusarium lateritium species complex</taxon>
    </lineage>
</organism>
<feature type="domain" description="NYN" evidence="1">
    <location>
        <begin position="9"/>
        <end position="144"/>
    </location>
</feature>
<dbReference type="InterPro" id="IPR032710">
    <property type="entry name" value="NTF2-like_dom_sf"/>
</dbReference>
<dbReference type="Gene3D" id="3.40.50.1010">
    <property type="entry name" value="5'-nuclease"/>
    <property type="match status" value="1"/>
</dbReference>
<gene>
    <name evidence="3" type="ORF">FSARC_1707</name>
</gene>
<keyword evidence="4" id="KW-1185">Reference proteome</keyword>
<dbReference type="InterPro" id="IPR027843">
    <property type="entry name" value="DUF4440"/>
</dbReference>